<evidence type="ECO:0000259" key="10">
    <source>
        <dbReference type="Pfam" id="PF00593"/>
    </source>
</evidence>
<dbReference type="InterPro" id="IPR037066">
    <property type="entry name" value="Plug_dom_sf"/>
</dbReference>
<reference evidence="13" key="1">
    <citation type="journal article" date="2019" name="Int. J. Syst. Evol. Microbiol.">
        <title>The Global Catalogue of Microorganisms (GCM) 10K type strain sequencing project: providing services to taxonomists for standard genome sequencing and annotation.</title>
        <authorList>
            <consortium name="The Broad Institute Genomics Platform"/>
            <consortium name="The Broad Institute Genome Sequencing Center for Infectious Disease"/>
            <person name="Wu L."/>
            <person name="Ma J."/>
        </authorList>
    </citation>
    <scope>NUCLEOTIDE SEQUENCE [LARGE SCALE GENOMIC DNA]</scope>
    <source>
        <strain evidence="13">KCTC 42498</strain>
    </source>
</reference>
<dbReference type="SUPFAM" id="SSF49464">
    <property type="entry name" value="Carboxypeptidase regulatory domain-like"/>
    <property type="match status" value="1"/>
</dbReference>
<evidence type="ECO:0000259" key="11">
    <source>
        <dbReference type="Pfam" id="PF07715"/>
    </source>
</evidence>
<comment type="subcellular location">
    <subcellularLocation>
        <location evidence="1 8">Cell outer membrane</location>
        <topology evidence="1 8">Multi-pass membrane protein</topology>
    </subcellularLocation>
</comment>
<dbReference type="Pfam" id="PF00593">
    <property type="entry name" value="TonB_dep_Rec_b-barrel"/>
    <property type="match status" value="1"/>
</dbReference>
<evidence type="ECO:0000256" key="8">
    <source>
        <dbReference type="PROSITE-ProRule" id="PRU01360"/>
    </source>
</evidence>
<keyword evidence="5 9" id="KW-0798">TonB box</keyword>
<dbReference type="RefSeq" id="WP_377503680.1">
    <property type="nucleotide sequence ID" value="NZ_JBHULU010000005.1"/>
</dbReference>
<dbReference type="InterPro" id="IPR036942">
    <property type="entry name" value="Beta-barrel_TonB_sf"/>
</dbReference>
<comment type="similarity">
    <text evidence="8 9">Belongs to the TonB-dependent receptor family.</text>
</comment>
<evidence type="ECO:0000256" key="2">
    <source>
        <dbReference type="ARBA" id="ARBA00022448"/>
    </source>
</evidence>
<evidence type="ECO:0000313" key="12">
    <source>
        <dbReference type="EMBL" id="MFD2513223.1"/>
    </source>
</evidence>
<dbReference type="PROSITE" id="PS52016">
    <property type="entry name" value="TONB_DEPENDENT_REC_3"/>
    <property type="match status" value="1"/>
</dbReference>
<keyword evidence="4 8" id="KW-0812">Transmembrane</keyword>
<organism evidence="12 13">
    <name type="scientific">Pontibacter locisalis</name>
    <dbReference type="NCBI Taxonomy" id="1719035"/>
    <lineage>
        <taxon>Bacteria</taxon>
        <taxon>Pseudomonadati</taxon>
        <taxon>Bacteroidota</taxon>
        <taxon>Cytophagia</taxon>
        <taxon>Cytophagales</taxon>
        <taxon>Hymenobacteraceae</taxon>
        <taxon>Pontibacter</taxon>
    </lineage>
</organism>
<dbReference type="Pfam" id="PF13715">
    <property type="entry name" value="CarbopepD_reg_2"/>
    <property type="match status" value="1"/>
</dbReference>
<evidence type="ECO:0000256" key="9">
    <source>
        <dbReference type="RuleBase" id="RU003357"/>
    </source>
</evidence>
<feature type="domain" description="TonB-dependent receptor-like beta-barrel" evidence="10">
    <location>
        <begin position="295"/>
        <end position="741"/>
    </location>
</feature>
<dbReference type="PANTHER" id="PTHR30069:SF40">
    <property type="entry name" value="TONB-DEPENDENT RECEPTOR NMB0964-RELATED"/>
    <property type="match status" value="1"/>
</dbReference>
<evidence type="ECO:0000256" key="7">
    <source>
        <dbReference type="ARBA" id="ARBA00023237"/>
    </source>
</evidence>
<protein>
    <submittedName>
        <fullName evidence="12">TonB-dependent receptor</fullName>
    </submittedName>
</protein>
<dbReference type="Gene3D" id="2.40.170.20">
    <property type="entry name" value="TonB-dependent receptor, beta-barrel domain"/>
    <property type="match status" value="1"/>
</dbReference>
<comment type="caution">
    <text evidence="12">The sequence shown here is derived from an EMBL/GenBank/DDBJ whole genome shotgun (WGS) entry which is preliminary data.</text>
</comment>
<feature type="domain" description="TonB-dependent receptor plug" evidence="11">
    <location>
        <begin position="121"/>
        <end position="224"/>
    </location>
</feature>
<sequence length="778" mass="86272">MAIGFQPLQAQFMPDSMPEAPDEQDCGLTISGKVLDHDSRVPLVGATVSIPKLQRATVADEYGNYHFHHLCQGSYTLKVTYLGYEEETFSVKITSSTVRDLQLHVDSRQLSQVEVIGNRLSEEAQSSGTISGRELEATRGLSLGESIKNISGMSTIQTGPTISKPVIHGLHSNRILILNNGVRHEGQQWGAEHAPEIDPFAASEIKVVKGAAGVRYGADAIGGVVLVEPAPLRDCVGVNGELNLLGTTNNRQGAVSATVDGKAAKLPALSWRLQGTLKRAGNARTADYYLQNTGFSEANFSGALGYKKENFGAEVFYSQFNTRLGILKAAHIGNLTDLYNAIARDRPEQTSYDFSYTIERPFQDVTHHLLKTKAYLNTGDAGKLEFVYGFQRNIREEYDAHRASGTNPELTLDITTHTTETVWEHAPLGNFSGSAGISTIYQNNIYSGRYFIPYFRNFTAGAFIIEKWRKDKLQLEGGVRYDFKKLNITKRERNADIIRPEYNFNNISGTLGALYDVGYHLTFGLSATSAWRAPGANELFSDGVHHGSASYERGDRNLNAEQAYNFEASVNYYGNQRLNGKLSLYNNFINDYIYLAPVQPATLTIRGAFPTFEYKQADAVFKGVDLDLEYRFTPNLYLESRTSIVRATNKDLDDHLVGVPADRYNNMLRFEPGTIGNIKSLTDTYVALGGTYVAEQTRVPTKAEQDYMAPPAGAFLLNMELGTTVHFGKQPVEFGITGNNLLNTSYRDYLNRFRYFADDIGRMLLFRVKVPLSLGGNK</sequence>
<dbReference type="InterPro" id="IPR000531">
    <property type="entry name" value="Beta-barrel_TonB"/>
</dbReference>
<evidence type="ECO:0000256" key="5">
    <source>
        <dbReference type="ARBA" id="ARBA00023077"/>
    </source>
</evidence>
<keyword evidence="13" id="KW-1185">Reference proteome</keyword>
<accession>A0ABW5IIJ6</accession>
<evidence type="ECO:0000256" key="6">
    <source>
        <dbReference type="ARBA" id="ARBA00023136"/>
    </source>
</evidence>
<keyword evidence="3 8" id="KW-1134">Transmembrane beta strand</keyword>
<dbReference type="SUPFAM" id="SSF56935">
    <property type="entry name" value="Porins"/>
    <property type="match status" value="1"/>
</dbReference>
<dbReference type="Gene3D" id="2.170.130.10">
    <property type="entry name" value="TonB-dependent receptor, plug domain"/>
    <property type="match status" value="1"/>
</dbReference>
<dbReference type="Pfam" id="PF07715">
    <property type="entry name" value="Plug"/>
    <property type="match status" value="1"/>
</dbReference>
<proteinExistence type="inferred from homology"/>
<keyword evidence="7 8" id="KW-0998">Cell outer membrane</keyword>
<evidence type="ECO:0000313" key="13">
    <source>
        <dbReference type="Proteomes" id="UP001597544"/>
    </source>
</evidence>
<dbReference type="EMBL" id="JBHULU010000005">
    <property type="protein sequence ID" value="MFD2513223.1"/>
    <property type="molecule type" value="Genomic_DNA"/>
</dbReference>
<dbReference type="Proteomes" id="UP001597544">
    <property type="component" value="Unassembled WGS sequence"/>
</dbReference>
<evidence type="ECO:0000256" key="1">
    <source>
        <dbReference type="ARBA" id="ARBA00004571"/>
    </source>
</evidence>
<dbReference type="InterPro" id="IPR012910">
    <property type="entry name" value="Plug_dom"/>
</dbReference>
<dbReference type="InterPro" id="IPR039426">
    <property type="entry name" value="TonB-dep_rcpt-like"/>
</dbReference>
<evidence type="ECO:0000256" key="3">
    <source>
        <dbReference type="ARBA" id="ARBA00022452"/>
    </source>
</evidence>
<dbReference type="Gene3D" id="2.60.40.1120">
    <property type="entry name" value="Carboxypeptidase-like, regulatory domain"/>
    <property type="match status" value="1"/>
</dbReference>
<dbReference type="PANTHER" id="PTHR30069">
    <property type="entry name" value="TONB-DEPENDENT OUTER MEMBRANE RECEPTOR"/>
    <property type="match status" value="1"/>
</dbReference>
<gene>
    <name evidence="12" type="ORF">ACFSRY_05050</name>
</gene>
<keyword evidence="12" id="KW-0675">Receptor</keyword>
<name>A0ABW5IIJ6_9BACT</name>
<keyword evidence="6 8" id="KW-0472">Membrane</keyword>
<evidence type="ECO:0000256" key="4">
    <source>
        <dbReference type="ARBA" id="ARBA00022692"/>
    </source>
</evidence>
<keyword evidence="2 8" id="KW-0813">Transport</keyword>
<dbReference type="InterPro" id="IPR008969">
    <property type="entry name" value="CarboxyPept-like_regulatory"/>
</dbReference>